<evidence type="ECO:0000313" key="1">
    <source>
        <dbReference type="EMBL" id="MEW9490850.1"/>
    </source>
</evidence>
<gene>
    <name evidence="1" type="ORF">TQ35_0001390</name>
</gene>
<dbReference type="EMBL" id="JZWS03000001">
    <property type="protein sequence ID" value="MEW9490850.1"/>
    <property type="molecule type" value="Genomic_DNA"/>
</dbReference>
<proteinExistence type="predicted"/>
<protein>
    <submittedName>
        <fullName evidence="1">Uncharacterized protein</fullName>
    </submittedName>
</protein>
<sequence length="295" mass="31842">MGVIPLIASNIDRYRANPPIRNCMGISAVNIMTVYNYYSSLLEAIAGAPLIAGIPPYRYDQHSHYEITKALGNSIKYASGIYALAPTPAILPGIPTSGITAPFLIGPSFADSENVMTYNLLIQLPNGSIKSTAFEKIGDSLIGSPIFSATNCDNPALCDKLALYGFVNNVEVITQPTSVSIDNIMTLAQPGVSILSYTPPPKEWTYAELKKFAVSQGISEQIFDNWVTRIVFASEPLEKLRKKGVKGAYDIVSNPEITDNMIAQGVDAVAKQVANVASQITTGIDDVVNFIEKLF</sequence>
<comment type="caution">
    <text evidence="1">The sequence shown here is derived from an EMBL/GenBank/DDBJ whole genome shotgun (WGS) entry which is preliminary data.</text>
</comment>
<reference evidence="1" key="1">
    <citation type="submission" date="2024-07" db="EMBL/GenBank/DDBJ databases">
        <title>Metagenome and Metagenome-Assembled Genomes of Archaea from a hot spring from the geothermal field of Los Azufres, Mexico.</title>
        <authorList>
            <person name="Marin-Paredes R."/>
            <person name="Martinez-Romero E."/>
            <person name="Servin-Garciduenas L.E."/>
        </authorList>
    </citation>
    <scope>NUCLEOTIDE SEQUENCE</scope>
    <source>
        <strain evidence="1">AZ1-454</strain>
    </source>
</reference>
<name>A0ACC6TM49_9CREN</name>
<accession>A0ACC6TM49</accession>
<evidence type="ECO:0000313" key="2">
    <source>
        <dbReference type="Proteomes" id="UP000053480"/>
    </source>
</evidence>
<organism evidence="1 2">
    <name type="scientific">Candidatus Aramenus sulfurataquae</name>
    <dbReference type="NCBI Taxonomy" id="1326980"/>
    <lineage>
        <taxon>Archaea</taxon>
        <taxon>Thermoproteota</taxon>
        <taxon>Thermoprotei</taxon>
        <taxon>Sulfolobales</taxon>
        <taxon>Sulfolobaceae</taxon>
        <taxon>Candidatus Aramenus</taxon>
    </lineage>
</organism>
<dbReference type="Proteomes" id="UP000053480">
    <property type="component" value="Unassembled WGS sequence"/>
</dbReference>